<evidence type="ECO:0000313" key="2">
    <source>
        <dbReference type="EMBL" id="MUF04542.1"/>
    </source>
</evidence>
<dbReference type="Pfam" id="PF04350">
    <property type="entry name" value="PilO"/>
    <property type="match status" value="1"/>
</dbReference>
<dbReference type="PIRSF" id="PIRSF016482">
    <property type="entry name" value="PilO"/>
    <property type="match status" value="1"/>
</dbReference>
<dbReference type="Proteomes" id="UP000438196">
    <property type="component" value="Unassembled WGS sequence"/>
</dbReference>
<sequence>MSLSASLPRLAELEFATLYRNAPDWSLSRKALLGFGLLCLLLVLADVFYLSTSREKLRQQEAQEAILLQDFSLKSAQAANLEAYTFQLQTLQEAFAKLLQQLPTDTEVPGLLEDITRLGMANGLVFEEIRLLDERVQPLYIELPLQIGVTGAYHDLATFISALAGLPRVVTLHDLAIRPANPQAGPLLRLELLAKTYRYNEQGLLP</sequence>
<dbReference type="PANTHER" id="PTHR39555">
    <property type="entry name" value="FIMBRIAL ASSEMBLY PROTEIN PILO-LIKE PROTEIN-RELATED"/>
    <property type="match status" value="1"/>
</dbReference>
<accession>A0A6I3WBH4</accession>
<dbReference type="GO" id="GO:0043107">
    <property type="term" value="P:type IV pilus-dependent motility"/>
    <property type="evidence" value="ECO:0007669"/>
    <property type="project" value="InterPro"/>
</dbReference>
<keyword evidence="1" id="KW-0472">Membrane</keyword>
<dbReference type="AlphaFoldDB" id="A0A6I3WBH4"/>
<dbReference type="GO" id="GO:0043683">
    <property type="term" value="P:type IV pilus assembly"/>
    <property type="evidence" value="ECO:0007669"/>
    <property type="project" value="InterPro"/>
</dbReference>
<dbReference type="Gene3D" id="3.30.70.60">
    <property type="match status" value="1"/>
</dbReference>
<dbReference type="InterPro" id="IPR014717">
    <property type="entry name" value="Transl_elong_EF1B/ribsomal_bS6"/>
</dbReference>
<dbReference type="RefSeq" id="WP_155582887.1">
    <property type="nucleotide sequence ID" value="NZ_JBHSTH010000032.1"/>
</dbReference>
<evidence type="ECO:0000256" key="1">
    <source>
        <dbReference type="SAM" id="Phobius"/>
    </source>
</evidence>
<keyword evidence="1" id="KW-1133">Transmembrane helix</keyword>
<keyword evidence="1" id="KW-0812">Transmembrane</keyword>
<protein>
    <submittedName>
        <fullName evidence="2">Type 4a pilus biogenesis protein PilO</fullName>
    </submittedName>
</protein>
<feature type="transmembrane region" description="Helical" evidence="1">
    <location>
        <begin position="31"/>
        <end position="50"/>
    </location>
</feature>
<evidence type="ECO:0000313" key="3">
    <source>
        <dbReference type="Proteomes" id="UP000438196"/>
    </source>
</evidence>
<comment type="caution">
    <text evidence="2">The sequence shown here is derived from an EMBL/GenBank/DDBJ whole genome shotgun (WGS) entry which is preliminary data.</text>
</comment>
<dbReference type="InterPro" id="IPR007445">
    <property type="entry name" value="PilO"/>
</dbReference>
<dbReference type="PANTHER" id="PTHR39555:SF1">
    <property type="entry name" value="TYPE IV PILUS INNER MEMBRANE COMPONENT PILO"/>
    <property type="match status" value="1"/>
</dbReference>
<keyword evidence="3" id="KW-1185">Reference proteome</keyword>
<organism evidence="2 3">
    <name type="scientific">Pseudomonas spelaei</name>
    <dbReference type="NCBI Taxonomy" id="1055469"/>
    <lineage>
        <taxon>Bacteria</taxon>
        <taxon>Pseudomonadati</taxon>
        <taxon>Pseudomonadota</taxon>
        <taxon>Gammaproteobacteria</taxon>
        <taxon>Pseudomonadales</taxon>
        <taxon>Pseudomonadaceae</taxon>
        <taxon>Pseudomonas</taxon>
    </lineage>
</organism>
<dbReference type="Gene3D" id="1.10.287.540">
    <property type="entry name" value="Helix hairpin bin"/>
    <property type="match status" value="1"/>
</dbReference>
<name>A0A6I3WBH4_9PSED</name>
<dbReference type="EMBL" id="WNNK01000006">
    <property type="protein sequence ID" value="MUF04542.1"/>
    <property type="molecule type" value="Genomic_DNA"/>
</dbReference>
<gene>
    <name evidence="2" type="primary">pilO</name>
    <name evidence="2" type="ORF">GNF76_09355</name>
</gene>
<proteinExistence type="predicted"/>
<dbReference type="OrthoDB" id="9802133at2"/>
<reference evidence="2 3" key="1">
    <citation type="submission" date="2019-11" db="EMBL/GenBank/DDBJ databases">
        <title>Pseudomonas karstica sp. nov. and Pseudomonas spelaei sp. nov. from karst caves.</title>
        <authorList>
            <person name="Zeman M."/>
        </authorList>
    </citation>
    <scope>NUCLEOTIDE SEQUENCE [LARGE SCALE GENOMIC DNA]</scope>
    <source>
        <strain evidence="2 3">CCM 7893</strain>
    </source>
</reference>